<gene>
    <name evidence="1" type="ORF">AVEN_176796_1</name>
</gene>
<evidence type="ECO:0000313" key="2">
    <source>
        <dbReference type="Proteomes" id="UP000499080"/>
    </source>
</evidence>
<protein>
    <submittedName>
        <fullName evidence="1">Uncharacterized protein</fullName>
    </submittedName>
</protein>
<organism evidence="1 2">
    <name type="scientific">Araneus ventricosus</name>
    <name type="common">Orbweaver spider</name>
    <name type="synonym">Epeira ventricosa</name>
    <dbReference type="NCBI Taxonomy" id="182803"/>
    <lineage>
        <taxon>Eukaryota</taxon>
        <taxon>Metazoa</taxon>
        <taxon>Ecdysozoa</taxon>
        <taxon>Arthropoda</taxon>
        <taxon>Chelicerata</taxon>
        <taxon>Arachnida</taxon>
        <taxon>Araneae</taxon>
        <taxon>Araneomorphae</taxon>
        <taxon>Entelegynae</taxon>
        <taxon>Araneoidea</taxon>
        <taxon>Araneidae</taxon>
        <taxon>Araneus</taxon>
    </lineage>
</organism>
<proteinExistence type="predicted"/>
<feature type="non-terminal residue" evidence="1">
    <location>
        <position position="1"/>
    </location>
</feature>
<accession>A0A4Y2HXS7</accession>
<keyword evidence="2" id="KW-1185">Reference proteome</keyword>
<sequence>RAFISKCPHEAVTSCRFFSCLPECLVLSTRLQPPAVSAAVEQLRPKVDVGWLHQERALPTARGSARFPRMGRGFTPS</sequence>
<comment type="caution">
    <text evidence="1">The sequence shown here is derived from an EMBL/GenBank/DDBJ whole genome shotgun (WGS) entry which is preliminary data.</text>
</comment>
<dbReference type="EMBL" id="BGPR01260617">
    <property type="protein sequence ID" value="GBM70317.1"/>
    <property type="molecule type" value="Genomic_DNA"/>
</dbReference>
<dbReference type="AlphaFoldDB" id="A0A4Y2HXS7"/>
<name>A0A4Y2HXS7_ARAVE</name>
<reference evidence="1 2" key="1">
    <citation type="journal article" date="2019" name="Sci. Rep.">
        <title>Orb-weaving spider Araneus ventricosus genome elucidates the spidroin gene catalogue.</title>
        <authorList>
            <person name="Kono N."/>
            <person name="Nakamura H."/>
            <person name="Ohtoshi R."/>
            <person name="Moran D.A.P."/>
            <person name="Shinohara A."/>
            <person name="Yoshida Y."/>
            <person name="Fujiwara M."/>
            <person name="Mori M."/>
            <person name="Tomita M."/>
            <person name="Arakawa K."/>
        </authorList>
    </citation>
    <scope>NUCLEOTIDE SEQUENCE [LARGE SCALE GENOMIC DNA]</scope>
</reference>
<evidence type="ECO:0000313" key="1">
    <source>
        <dbReference type="EMBL" id="GBM70317.1"/>
    </source>
</evidence>
<dbReference type="Proteomes" id="UP000499080">
    <property type="component" value="Unassembled WGS sequence"/>
</dbReference>